<dbReference type="Proteomes" id="UP000077684">
    <property type="component" value="Unassembled WGS sequence"/>
</dbReference>
<accession>A0A8X7SSB7</accession>
<evidence type="ECO:0008006" key="5">
    <source>
        <dbReference type="Google" id="ProtNLM"/>
    </source>
</evidence>
<reference evidence="3" key="2">
    <citation type="journal article" date="2019" name="IMA Fungus">
        <title>Genome sequencing and comparison of five Tilletia species to identify candidate genes for the detection of regulated species infecting wheat.</title>
        <authorList>
            <person name="Nguyen H.D.T."/>
            <person name="Sultana T."/>
            <person name="Kesanakurti P."/>
            <person name="Hambleton S."/>
        </authorList>
    </citation>
    <scope>NUCLEOTIDE SEQUENCE</scope>
    <source>
        <strain evidence="3">DAOMC 236426</strain>
    </source>
</reference>
<dbReference type="PANTHER" id="PTHR38705">
    <property type="entry name" value="PROTEIN RDS1"/>
    <property type="match status" value="1"/>
</dbReference>
<dbReference type="InterPro" id="IPR039254">
    <property type="entry name" value="Rds1"/>
</dbReference>
<proteinExistence type="predicted"/>
<dbReference type="EMBL" id="LWDE02002676">
    <property type="protein sequence ID" value="KAE8237067.1"/>
    <property type="molecule type" value="Genomic_DNA"/>
</dbReference>
<reference evidence="3" key="1">
    <citation type="submission" date="2016-04" db="EMBL/GenBank/DDBJ databases">
        <authorList>
            <person name="Nguyen H.D."/>
            <person name="Samba Siva P."/>
            <person name="Cullis J."/>
            <person name="Levesque C.A."/>
            <person name="Hambleton S."/>
        </authorList>
    </citation>
    <scope>NUCLEOTIDE SEQUENCE</scope>
    <source>
        <strain evidence="3">DAOMC 236426</strain>
    </source>
</reference>
<keyword evidence="4" id="KW-1185">Reference proteome</keyword>
<keyword evidence="2" id="KW-0732">Signal</keyword>
<evidence type="ECO:0000256" key="1">
    <source>
        <dbReference type="SAM" id="MobiDB-lite"/>
    </source>
</evidence>
<name>A0A8X7SSB7_9BASI</name>
<sequence length="401" mass="44820">MRLTSPFIALLGLLPLAQALPSSSPFVGVDMILKRYGIASRSPEDYASQLPALRRSKSQPRPPTSSRLDPTPDYRARTPFDWASIALALHQEYIELDAFNYAITRFTPAEWEEWGISPNYVHLIRFFAQQEEGHSTAFSNMLGPRAPLPCEYNYPWANQTNASVPGFIDWSQKSTQLGESGTIGWIPIMDEPAPASIVQQAIVTESRQQFAFRQLEGLFPVTVWFITGLTQAMHWTILSRWITQCPKENKPLPWPIFPRLYVDNQPDAIAAGASAGGPDIAHNLTSLTYPGRVVELSWDRPGEIQGPYHQLTQTNTSGVPRFAAWFGNLNVTFTPLFERNLTSRTAKTTQPGDTIYPDVGQRVINGTAFIALVDRDVFVTPENLTLLNDHIVAGPEFYQAD</sequence>
<dbReference type="Pfam" id="PF13668">
    <property type="entry name" value="Ferritin_2"/>
    <property type="match status" value="1"/>
</dbReference>
<evidence type="ECO:0000313" key="4">
    <source>
        <dbReference type="Proteomes" id="UP000077684"/>
    </source>
</evidence>
<feature type="chain" id="PRO_5036446851" description="Rds1 protein" evidence="2">
    <location>
        <begin position="20"/>
        <end position="401"/>
    </location>
</feature>
<feature type="signal peptide" evidence="2">
    <location>
        <begin position="1"/>
        <end position="19"/>
    </location>
</feature>
<evidence type="ECO:0000313" key="3">
    <source>
        <dbReference type="EMBL" id="KAE8237067.1"/>
    </source>
</evidence>
<comment type="caution">
    <text evidence="3">The sequence shown here is derived from an EMBL/GenBank/DDBJ whole genome shotgun (WGS) entry which is preliminary data.</text>
</comment>
<organism evidence="3 4">
    <name type="scientific">Tilletia controversa</name>
    <name type="common">dwarf bunt fungus</name>
    <dbReference type="NCBI Taxonomy" id="13291"/>
    <lineage>
        <taxon>Eukaryota</taxon>
        <taxon>Fungi</taxon>
        <taxon>Dikarya</taxon>
        <taxon>Basidiomycota</taxon>
        <taxon>Ustilaginomycotina</taxon>
        <taxon>Exobasidiomycetes</taxon>
        <taxon>Tilletiales</taxon>
        <taxon>Tilletiaceae</taxon>
        <taxon>Tilletia</taxon>
    </lineage>
</organism>
<gene>
    <name evidence="3" type="ORF">A4X06_0g9348</name>
</gene>
<feature type="region of interest" description="Disordered" evidence="1">
    <location>
        <begin position="50"/>
        <end position="73"/>
    </location>
</feature>
<dbReference type="AlphaFoldDB" id="A0A8X7SSB7"/>
<protein>
    <recommendedName>
        <fullName evidence="5">Rds1 protein</fullName>
    </recommendedName>
</protein>
<evidence type="ECO:0000256" key="2">
    <source>
        <dbReference type="SAM" id="SignalP"/>
    </source>
</evidence>
<dbReference type="PANTHER" id="PTHR38705:SF1">
    <property type="entry name" value="PROTEIN RDS1"/>
    <property type="match status" value="1"/>
</dbReference>